<evidence type="ECO:0000313" key="2">
    <source>
        <dbReference type="EMBL" id="PSL34318.1"/>
    </source>
</evidence>
<dbReference type="RefSeq" id="WP_106533963.1">
    <property type="nucleotide sequence ID" value="NZ_PYAT01000009.1"/>
</dbReference>
<keyword evidence="3" id="KW-1185">Reference proteome</keyword>
<protein>
    <submittedName>
        <fullName evidence="2">Ribosomal protein S18 acetylase RimI-like enzyme</fullName>
    </submittedName>
</protein>
<evidence type="ECO:0000313" key="3">
    <source>
        <dbReference type="Proteomes" id="UP000242682"/>
    </source>
</evidence>
<comment type="caution">
    <text evidence="2">The sequence shown here is derived from an EMBL/GenBank/DDBJ whole genome shotgun (WGS) entry which is preliminary data.</text>
</comment>
<feature type="domain" description="N-acetyltransferase" evidence="1">
    <location>
        <begin position="1"/>
        <end position="148"/>
    </location>
</feature>
<dbReference type="Pfam" id="PF13673">
    <property type="entry name" value="Acetyltransf_10"/>
    <property type="match status" value="1"/>
</dbReference>
<dbReference type="AlphaFoldDB" id="A0A2P8GK29"/>
<dbReference type="EMBL" id="PYAT01000009">
    <property type="protein sequence ID" value="PSL34318.1"/>
    <property type="molecule type" value="Genomic_DNA"/>
</dbReference>
<dbReference type="SUPFAM" id="SSF55729">
    <property type="entry name" value="Acyl-CoA N-acyltransferases (Nat)"/>
    <property type="match status" value="1"/>
</dbReference>
<dbReference type="InterPro" id="IPR016181">
    <property type="entry name" value="Acyl_CoA_acyltransferase"/>
</dbReference>
<dbReference type="OrthoDB" id="46888at2"/>
<dbReference type="GO" id="GO:0016747">
    <property type="term" value="F:acyltransferase activity, transferring groups other than amino-acyl groups"/>
    <property type="evidence" value="ECO:0007669"/>
    <property type="project" value="InterPro"/>
</dbReference>
<keyword evidence="2" id="KW-0687">Ribonucleoprotein</keyword>
<dbReference type="CDD" id="cd04301">
    <property type="entry name" value="NAT_SF"/>
    <property type="match status" value="1"/>
</dbReference>
<dbReference type="PROSITE" id="PS51186">
    <property type="entry name" value="GNAT"/>
    <property type="match status" value="1"/>
</dbReference>
<dbReference type="GO" id="GO:0005840">
    <property type="term" value="C:ribosome"/>
    <property type="evidence" value="ECO:0007669"/>
    <property type="project" value="UniProtKB-KW"/>
</dbReference>
<name>A0A2P8GK29_9BACL</name>
<dbReference type="Proteomes" id="UP000242682">
    <property type="component" value="Unassembled WGS sequence"/>
</dbReference>
<gene>
    <name evidence="2" type="ORF">B0H99_10944</name>
</gene>
<organism evidence="2 3">
    <name type="scientific">Planomicrobium soli</name>
    <dbReference type="NCBI Taxonomy" id="1176648"/>
    <lineage>
        <taxon>Bacteria</taxon>
        <taxon>Bacillati</taxon>
        <taxon>Bacillota</taxon>
        <taxon>Bacilli</taxon>
        <taxon>Bacillales</taxon>
        <taxon>Caryophanaceae</taxon>
        <taxon>Planomicrobium</taxon>
    </lineage>
</organism>
<keyword evidence="2" id="KW-0689">Ribosomal protein</keyword>
<evidence type="ECO:0000259" key="1">
    <source>
        <dbReference type="PROSITE" id="PS51186"/>
    </source>
</evidence>
<reference evidence="2 3" key="1">
    <citation type="submission" date="2018-03" db="EMBL/GenBank/DDBJ databases">
        <title>Genomic Encyclopedia of Type Strains, Phase III (KMG-III): the genomes of soil and plant-associated and newly described type strains.</title>
        <authorList>
            <person name="Whitman W."/>
        </authorList>
    </citation>
    <scope>NUCLEOTIDE SEQUENCE [LARGE SCALE GENOMIC DNA]</scope>
    <source>
        <strain evidence="2 3">CGMCC 1.12259</strain>
    </source>
</reference>
<proteinExistence type="predicted"/>
<dbReference type="Gene3D" id="3.40.630.30">
    <property type="match status" value="1"/>
</dbReference>
<sequence>MIQQLNNRQEQTAQAMWAIQIPAYKIEAELIDFKEIPPLKETVEDIQNSDETFIGFFDEELKGFISYKKEGELVDIHRLVINPQSFRQGIATQLIAFLISEFPNHKFIVNTGKANIPAKKLYISLGFNEHKDFEVAPGIWCTELLLNN</sequence>
<accession>A0A2P8GK29</accession>
<dbReference type="InterPro" id="IPR000182">
    <property type="entry name" value="GNAT_dom"/>
</dbReference>